<evidence type="ECO:0000313" key="2">
    <source>
        <dbReference type="Proteomes" id="UP000054783"/>
    </source>
</evidence>
<organism evidence="1 2">
    <name type="scientific">Trichinella patagoniensis</name>
    <dbReference type="NCBI Taxonomy" id="990121"/>
    <lineage>
        <taxon>Eukaryota</taxon>
        <taxon>Metazoa</taxon>
        <taxon>Ecdysozoa</taxon>
        <taxon>Nematoda</taxon>
        <taxon>Enoplea</taxon>
        <taxon>Dorylaimia</taxon>
        <taxon>Trichinellida</taxon>
        <taxon>Trichinellidae</taxon>
        <taxon>Trichinella</taxon>
    </lineage>
</organism>
<protein>
    <submittedName>
        <fullName evidence="1">Uncharacterized protein</fullName>
    </submittedName>
</protein>
<accession>A0A0V0Z8C3</accession>
<evidence type="ECO:0000313" key="1">
    <source>
        <dbReference type="EMBL" id="KRY08579.1"/>
    </source>
</evidence>
<dbReference type="Proteomes" id="UP000054783">
    <property type="component" value="Unassembled WGS sequence"/>
</dbReference>
<proteinExistence type="predicted"/>
<gene>
    <name evidence="1" type="ORF">T12_3315</name>
</gene>
<keyword evidence="2" id="KW-1185">Reference proteome</keyword>
<dbReference type="AlphaFoldDB" id="A0A0V0Z8C3"/>
<sequence>MESTSYAIFLCTRHNVAGNFSYKHDIVPGKWAQDNVLALFILKVSGGYALRPVRMVSRGFARRKCVVISFLKSRCDRAVELNSLGAIPCVIAKLRQQQGSVHLRINSTKTFLIATEACNWTACPKYLHYPLMCCIFAQYPAF</sequence>
<name>A0A0V0Z8C3_9BILA</name>
<comment type="caution">
    <text evidence="1">The sequence shown here is derived from an EMBL/GenBank/DDBJ whole genome shotgun (WGS) entry which is preliminary data.</text>
</comment>
<dbReference type="EMBL" id="JYDQ01000324">
    <property type="protein sequence ID" value="KRY08579.1"/>
    <property type="molecule type" value="Genomic_DNA"/>
</dbReference>
<reference evidence="1 2" key="1">
    <citation type="submission" date="2015-01" db="EMBL/GenBank/DDBJ databases">
        <title>Evolution of Trichinella species and genotypes.</title>
        <authorList>
            <person name="Korhonen P.K."/>
            <person name="Edoardo P."/>
            <person name="Giuseppe L.R."/>
            <person name="Gasser R.B."/>
        </authorList>
    </citation>
    <scope>NUCLEOTIDE SEQUENCE [LARGE SCALE GENOMIC DNA]</scope>
    <source>
        <strain evidence="1">ISS2496</strain>
    </source>
</reference>